<keyword evidence="9" id="KW-1185">Reference proteome</keyword>
<dbReference type="PANTHER" id="PTHR46795:SF3">
    <property type="entry name" value="ABC TRANSPORTER PERMEASE"/>
    <property type="match status" value="1"/>
</dbReference>
<feature type="transmembrane region" description="Helical" evidence="6">
    <location>
        <begin position="592"/>
        <end position="614"/>
    </location>
</feature>
<gene>
    <name evidence="8" type="ORF">H8S23_09420</name>
</gene>
<keyword evidence="3 6" id="KW-0812">Transmembrane</keyword>
<keyword evidence="6" id="KW-0813">Transport</keyword>
<feature type="transmembrane region" description="Helical" evidence="6">
    <location>
        <begin position="202"/>
        <end position="222"/>
    </location>
</feature>
<evidence type="ECO:0000256" key="5">
    <source>
        <dbReference type="ARBA" id="ARBA00023136"/>
    </source>
</evidence>
<dbReference type="GO" id="GO:0055085">
    <property type="term" value="P:transmembrane transport"/>
    <property type="evidence" value="ECO:0007669"/>
    <property type="project" value="UniProtKB-UniRule"/>
</dbReference>
<dbReference type="InterPro" id="IPR003838">
    <property type="entry name" value="ABC3_permease_C"/>
</dbReference>
<keyword evidence="4 6" id="KW-1133">Transmembrane helix</keyword>
<proteinExistence type="inferred from homology"/>
<evidence type="ECO:0000256" key="2">
    <source>
        <dbReference type="ARBA" id="ARBA00022475"/>
    </source>
</evidence>
<dbReference type="RefSeq" id="WP_186888090.1">
    <property type="nucleotide sequence ID" value="NZ_JACONZ010000003.1"/>
</dbReference>
<protein>
    <submittedName>
        <fullName evidence="8">ABC transporter permease</fullName>
    </submittedName>
</protein>
<sequence length="663" mass="73285">MRDLSFYPRLALTNLKNNRQTYYPYLLTCILCVMTFYTVLSISVNSSFESLPSAAWVQMVMIQGVFIISIFSAILIFYTNGFLIRRRKRELGLYNILGMEKRHVGRMMLFETLFTALFAIASGLLLGIVFSRVMFLILLRMLHLGSSIAFQLSPAVLIVTAVLFAVIFLFTLLSNLRQVRLANPVELLHGGQVGEREPRTSWPTAIAGVLCLGGGYAIAVTVKSPAAAILLFFLAVMLVIAGTYALFTAGSIALLKTLRKNKKFYYRPKPFIAVSGLIYRMKQNAKGLASICILSTMVILTIATTLSLYAGQEGMLDREFGREVTVSARPSEGGLTEEEVDALVDETLAEAGVTAIHRNTYRYTTFMAQKQDGLLSPQQDLGPAAPVLSLTVLPLEDYNRMAGQNRTLAPGQALVFTDGTPYGSGTVTLGQDTWYVAEELDSFPLAERTKAALFSSYTGECYIVLPTAEEVLTLSHLYGGNAGDQLRRACTFDLEGDDAAKTSFSGSLQEKLLPLPGTSMNSVHLVREYWYSLYGGFFFLGVFLGALFMMATALIIYYKQLSEGFEDRGRFLILQQVGMSQKEVRSTIRSQILMVFFLPLAVALLHTAFAFPVMRTILTAFGLSDLVLFFLCTAGTALVFSLLYFATYSLTARTYYKLVGHTI</sequence>
<evidence type="ECO:0000256" key="3">
    <source>
        <dbReference type="ARBA" id="ARBA00022692"/>
    </source>
</evidence>
<dbReference type="GO" id="GO:0005886">
    <property type="term" value="C:plasma membrane"/>
    <property type="evidence" value="ECO:0007669"/>
    <property type="project" value="UniProtKB-SubCell"/>
</dbReference>
<dbReference type="PIRSF" id="PIRSF018968">
    <property type="entry name" value="ABC_permease_BceB"/>
    <property type="match status" value="1"/>
</dbReference>
<dbReference type="EMBL" id="JACONZ010000003">
    <property type="protein sequence ID" value="MBC5581726.1"/>
    <property type="molecule type" value="Genomic_DNA"/>
</dbReference>
<feature type="transmembrane region" description="Helical" evidence="6">
    <location>
        <begin position="21"/>
        <end position="44"/>
    </location>
</feature>
<evidence type="ECO:0000313" key="9">
    <source>
        <dbReference type="Proteomes" id="UP000659630"/>
    </source>
</evidence>
<evidence type="ECO:0000313" key="8">
    <source>
        <dbReference type="EMBL" id="MBC5581726.1"/>
    </source>
</evidence>
<feature type="transmembrane region" description="Helical" evidence="6">
    <location>
        <begin position="529"/>
        <end position="558"/>
    </location>
</feature>
<feature type="transmembrane region" description="Helical" evidence="6">
    <location>
        <begin position="288"/>
        <end position="310"/>
    </location>
</feature>
<dbReference type="InterPro" id="IPR027022">
    <property type="entry name" value="ABC_permease_BceB-typ"/>
</dbReference>
<feature type="transmembrane region" description="Helical" evidence="6">
    <location>
        <begin position="148"/>
        <end position="173"/>
    </location>
</feature>
<accession>A0A923IAA3</accession>
<evidence type="ECO:0000259" key="7">
    <source>
        <dbReference type="Pfam" id="PF02687"/>
    </source>
</evidence>
<feature type="transmembrane region" description="Helical" evidence="6">
    <location>
        <begin position="56"/>
        <end position="79"/>
    </location>
</feature>
<keyword evidence="2 6" id="KW-1003">Cell membrane</keyword>
<feature type="domain" description="ABC3 transporter permease C-terminal" evidence="7">
    <location>
        <begin position="65"/>
        <end position="183"/>
    </location>
</feature>
<reference evidence="8" key="1">
    <citation type="submission" date="2020-08" db="EMBL/GenBank/DDBJ databases">
        <title>Genome public.</title>
        <authorList>
            <person name="Liu C."/>
            <person name="Sun Q."/>
        </authorList>
    </citation>
    <scope>NUCLEOTIDE SEQUENCE</scope>
    <source>
        <strain evidence="8">BX8</strain>
    </source>
</reference>
<comment type="similarity">
    <text evidence="6">Belongs to the ABC-4 integral membrane protein family.</text>
</comment>
<feature type="transmembrane region" description="Helical" evidence="6">
    <location>
        <begin position="109"/>
        <end position="142"/>
    </location>
</feature>
<feature type="transmembrane region" description="Helical" evidence="6">
    <location>
        <begin position="228"/>
        <end position="255"/>
    </location>
</feature>
<dbReference type="Proteomes" id="UP000659630">
    <property type="component" value="Unassembled WGS sequence"/>
</dbReference>
<comment type="subcellular location">
    <subcellularLocation>
        <location evidence="1 6">Cell membrane</location>
        <topology evidence="1 6">Multi-pass membrane protein</topology>
    </subcellularLocation>
</comment>
<evidence type="ECO:0000256" key="4">
    <source>
        <dbReference type="ARBA" id="ARBA00022989"/>
    </source>
</evidence>
<dbReference type="PANTHER" id="PTHR46795">
    <property type="entry name" value="ABC TRANSPORTER PERMEASE-RELATED-RELATED"/>
    <property type="match status" value="1"/>
</dbReference>
<name>A0A923IAA3_9FIRM</name>
<dbReference type="AlphaFoldDB" id="A0A923IAA3"/>
<comment type="caution">
    <text evidence="8">The sequence shown here is derived from an EMBL/GenBank/DDBJ whole genome shotgun (WGS) entry which is preliminary data.</text>
</comment>
<evidence type="ECO:0000256" key="6">
    <source>
        <dbReference type="PIRNR" id="PIRNR018968"/>
    </source>
</evidence>
<dbReference type="Pfam" id="PF02687">
    <property type="entry name" value="FtsX"/>
    <property type="match status" value="1"/>
</dbReference>
<feature type="transmembrane region" description="Helical" evidence="6">
    <location>
        <begin position="626"/>
        <end position="647"/>
    </location>
</feature>
<evidence type="ECO:0000256" key="1">
    <source>
        <dbReference type="ARBA" id="ARBA00004651"/>
    </source>
</evidence>
<organism evidence="8 9">
    <name type="scientific">Anaerofilum hominis</name>
    <dbReference type="NCBI Taxonomy" id="2763016"/>
    <lineage>
        <taxon>Bacteria</taxon>
        <taxon>Bacillati</taxon>
        <taxon>Bacillota</taxon>
        <taxon>Clostridia</taxon>
        <taxon>Eubacteriales</taxon>
        <taxon>Oscillospiraceae</taxon>
        <taxon>Anaerofilum</taxon>
    </lineage>
</organism>
<dbReference type="InterPro" id="IPR052536">
    <property type="entry name" value="ABC-4_Integral_Memb_Prot"/>
</dbReference>
<keyword evidence="5 6" id="KW-0472">Membrane</keyword>